<dbReference type="GeneID" id="11522508"/>
<organism evidence="2 3">
    <name type="scientific">Thermothielavioides terrestris (strain ATCC 38088 / NRRL 8126)</name>
    <name type="common">Thielavia terrestris</name>
    <dbReference type="NCBI Taxonomy" id="578455"/>
    <lineage>
        <taxon>Eukaryota</taxon>
        <taxon>Fungi</taxon>
        <taxon>Dikarya</taxon>
        <taxon>Ascomycota</taxon>
        <taxon>Pezizomycotina</taxon>
        <taxon>Sordariomycetes</taxon>
        <taxon>Sordariomycetidae</taxon>
        <taxon>Sordariales</taxon>
        <taxon>Chaetomiaceae</taxon>
        <taxon>Thermothielavioides</taxon>
        <taxon>Thermothielavioides terrestris</taxon>
    </lineage>
</organism>
<keyword evidence="3" id="KW-1185">Reference proteome</keyword>
<dbReference type="AlphaFoldDB" id="G2REB5"/>
<feature type="transmembrane region" description="Helical" evidence="1">
    <location>
        <begin position="113"/>
        <end position="132"/>
    </location>
</feature>
<accession>G2REB5</accession>
<proteinExistence type="predicted"/>
<keyword evidence="1" id="KW-0812">Transmembrane</keyword>
<dbReference type="OrthoDB" id="5430750at2759"/>
<dbReference type="KEGG" id="ttt:THITE_2057010"/>
<reference evidence="2 3" key="1">
    <citation type="journal article" date="2011" name="Nat. Biotechnol.">
        <title>Comparative genomic analysis of the thermophilic biomass-degrading fungi Myceliophthora thermophila and Thielavia terrestris.</title>
        <authorList>
            <person name="Berka R.M."/>
            <person name="Grigoriev I.V."/>
            <person name="Otillar R."/>
            <person name="Salamov A."/>
            <person name="Grimwood J."/>
            <person name="Reid I."/>
            <person name="Ishmael N."/>
            <person name="John T."/>
            <person name="Darmond C."/>
            <person name="Moisan M.-C."/>
            <person name="Henrissat B."/>
            <person name="Coutinho P.M."/>
            <person name="Lombard V."/>
            <person name="Natvig D.O."/>
            <person name="Lindquist E."/>
            <person name="Schmutz J."/>
            <person name="Lucas S."/>
            <person name="Harris P."/>
            <person name="Powlowski J."/>
            <person name="Bellemare A."/>
            <person name="Taylor D."/>
            <person name="Butler G."/>
            <person name="de Vries R.P."/>
            <person name="Allijn I.E."/>
            <person name="van den Brink J."/>
            <person name="Ushinsky S."/>
            <person name="Storms R."/>
            <person name="Powell A.J."/>
            <person name="Paulsen I.T."/>
            <person name="Elbourne L.D.H."/>
            <person name="Baker S.E."/>
            <person name="Magnuson J."/>
            <person name="LaBoissiere S."/>
            <person name="Clutterbuck A.J."/>
            <person name="Martinez D."/>
            <person name="Wogulis M."/>
            <person name="de Leon A.L."/>
            <person name="Rey M.W."/>
            <person name="Tsang A."/>
        </authorList>
    </citation>
    <scope>NUCLEOTIDE SEQUENCE [LARGE SCALE GENOMIC DNA]</scope>
    <source>
        <strain evidence="3">ATCC 38088 / NRRL 8126</strain>
    </source>
</reference>
<evidence type="ECO:0000256" key="1">
    <source>
        <dbReference type="SAM" id="Phobius"/>
    </source>
</evidence>
<gene>
    <name evidence="2" type="ORF">THITE_2057010</name>
</gene>
<sequence length="169" mass="19038">LMFDDSFHLSRTYFAALQTLRRASNMVDDTIRNWSDLRRRWNSLVCPSGMFSDDDLADAAHNWDTATAIIEARAQRVQATISRKSEEIKSLRDGLFNATSLREAGKSIALNRAIYVFTVVTVLYTPIGFLAVRLPAESHTAPCHKLSTKTRPAGLLGIALLLQLCRRWK</sequence>
<protein>
    <submittedName>
        <fullName evidence="2">Uncharacterized protein</fullName>
    </submittedName>
</protein>
<dbReference type="RefSeq" id="XP_003657280.1">
    <property type="nucleotide sequence ID" value="XM_003657232.1"/>
</dbReference>
<evidence type="ECO:0000313" key="3">
    <source>
        <dbReference type="Proteomes" id="UP000008181"/>
    </source>
</evidence>
<dbReference type="eggNOG" id="ENOG502RMR4">
    <property type="taxonomic scope" value="Eukaryota"/>
</dbReference>
<feature type="non-terminal residue" evidence="2">
    <location>
        <position position="1"/>
    </location>
</feature>
<keyword evidence="1" id="KW-0472">Membrane</keyword>
<keyword evidence="1" id="KW-1133">Transmembrane helix</keyword>
<dbReference type="Proteomes" id="UP000008181">
    <property type="component" value="Chromosome 5"/>
</dbReference>
<evidence type="ECO:0000313" key="2">
    <source>
        <dbReference type="EMBL" id="AEO70944.1"/>
    </source>
</evidence>
<dbReference type="EMBL" id="CP003013">
    <property type="protein sequence ID" value="AEO70944.1"/>
    <property type="molecule type" value="Genomic_DNA"/>
</dbReference>
<name>G2REB5_THETT</name>
<dbReference type="HOGENOM" id="CLU_134593_0_0_1"/>